<dbReference type="Proteomes" id="UP000549113">
    <property type="component" value="Unassembled WGS sequence"/>
</dbReference>
<protein>
    <submittedName>
        <fullName evidence="2">Uncharacterized protein</fullName>
    </submittedName>
</protein>
<keyword evidence="3" id="KW-1185">Reference proteome</keyword>
<reference evidence="2 3" key="1">
    <citation type="submission" date="2020-08" db="EMBL/GenBank/DDBJ databases">
        <title>Sequencing the genomes of 1000 actinobacteria strains.</title>
        <authorList>
            <person name="Klenk H.-P."/>
        </authorList>
    </citation>
    <scope>NUCLEOTIDE SEQUENCE [LARGE SCALE GENOMIC DNA]</scope>
    <source>
        <strain evidence="2 3">DSM 19600</strain>
    </source>
</reference>
<accession>A0AA40SNA5</accession>
<gene>
    <name evidence="2" type="ORF">BKA10_001187</name>
</gene>
<evidence type="ECO:0000313" key="2">
    <source>
        <dbReference type="EMBL" id="MBB4139393.1"/>
    </source>
</evidence>
<evidence type="ECO:0000256" key="1">
    <source>
        <dbReference type="SAM" id="MobiDB-lite"/>
    </source>
</evidence>
<organism evidence="2 3">
    <name type="scientific">Microbacterium invictum</name>
    <dbReference type="NCBI Taxonomy" id="515415"/>
    <lineage>
        <taxon>Bacteria</taxon>
        <taxon>Bacillati</taxon>
        <taxon>Actinomycetota</taxon>
        <taxon>Actinomycetes</taxon>
        <taxon>Micrococcales</taxon>
        <taxon>Microbacteriaceae</taxon>
        <taxon>Microbacterium</taxon>
    </lineage>
</organism>
<dbReference type="EMBL" id="JACIFH010000001">
    <property type="protein sequence ID" value="MBB4139393.1"/>
    <property type="molecule type" value="Genomic_DNA"/>
</dbReference>
<feature type="region of interest" description="Disordered" evidence="1">
    <location>
        <begin position="22"/>
        <end position="43"/>
    </location>
</feature>
<sequence>MSELKTVPTDAAVHEYLEAATMPSRRSRRRARGIRAFSRRPHA</sequence>
<evidence type="ECO:0000313" key="3">
    <source>
        <dbReference type="Proteomes" id="UP000549113"/>
    </source>
</evidence>
<proteinExistence type="predicted"/>
<feature type="compositionally biased region" description="Basic residues" evidence="1">
    <location>
        <begin position="25"/>
        <end position="43"/>
    </location>
</feature>
<dbReference type="RefSeq" id="WP_277816517.1">
    <property type="nucleotide sequence ID" value="NZ_BAABCO010000001.1"/>
</dbReference>
<name>A0AA40SNA5_9MICO</name>
<dbReference type="AlphaFoldDB" id="A0AA40SNA5"/>
<comment type="caution">
    <text evidence="2">The sequence shown here is derived from an EMBL/GenBank/DDBJ whole genome shotgun (WGS) entry which is preliminary data.</text>
</comment>